<keyword evidence="1" id="KW-0812">Transmembrane</keyword>
<proteinExistence type="predicted"/>
<protein>
    <recommendedName>
        <fullName evidence="4">DUF1328 domain-containing protein</fullName>
    </recommendedName>
</protein>
<dbReference type="AlphaFoldDB" id="A0A1B1Z064"/>
<feature type="transmembrane region" description="Helical" evidence="1">
    <location>
        <begin position="7"/>
        <end position="32"/>
    </location>
</feature>
<keyword evidence="3" id="KW-1185">Reference proteome</keyword>
<gene>
    <name evidence="2" type="ORF">ABE41_001810</name>
</gene>
<dbReference type="KEGG" id="far:ABE41_001810"/>
<dbReference type="Proteomes" id="UP000077412">
    <property type="component" value="Chromosome"/>
</dbReference>
<reference evidence="2 3" key="1">
    <citation type="submission" date="2016-08" db="EMBL/GenBank/DDBJ databases">
        <title>Complete genome sequence of Fictibacillus arsenicus G25-54, a strain with toxicity to nematodes and a potential arsenic-resistance activity.</title>
        <authorList>
            <person name="Zheng Z."/>
        </authorList>
    </citation>
    <scope>NUCLEOTIDE SEQUENCE [LARGE SCALE GENOMIC DNA]</scope>
    <source>
        <strain evidence="2 3">G25-54</strain>
    </source>
</reference>
<dbReference type="RefSeq" id="WP_066285907.1">
    <property type="nucleotide sequence ID" value="NZ_CP016761.1"/>
</dbReference>
<keyword evidence="1" id="KW-0472">Membrane</keyword>
<evidence type="ECO:0000313" key="3">
    <source>
        <dbReference type="Proteomes" id="UP000077412"/>
    </source>
</evidence>
<dbReference type="EMBL" id="CP016761">
    <property type="protein sequence ID" value="ANX10749.1"/>
    <property type="molecule type" value="Genomic_DNA"/>
</dbReference>
<sequence length="63" mass="6517">MSNTNVLTLIGALLAGYFLLGLPLGGTFLAAFGPAIKIIAILTVLVFAAVLIYKGILDLLGKQ</sequence>
<keyword evidence="1" id="KW-1133">Transmembrane helix</keyword>
<dbReference type="STRING" id="255247.ABE41_001810"/>
<evidence type="ECO:0000313" key="2">
    <source>
        <dbReference type="EMBL" id="ANX10749.1"/>
    </source>
</evidence>
<evidence type="ECO:0000256" key="1">
    <source>
        <dbReference type="SAM" id="Phobius"/>
    </source>
</evidence>
<accession>A0A1B1Z064</accession>
<evidence type="ECO:0008006" key="4">
    <source>
        <dbReference type="Google" id="ProtNLM"/>
    </source>
</evidence>
<name>A0A1B1Z064_9BACL</name>
<dbReference type="OrthoDB" id="2973689at2"/>
<feature type="transmembrane region" description="Helical" evidence="1">
    <location>
        <begin position="38"/>
        <end position="57"/>
    </location>
</feature>
<organism evidence="2 3">
    <name type="scientific">Fictibacillus arsenicus</name>
    <dbReference type="NCBI Taxonomy" id="255247"/>
    <lineage>
        <taxon>Bacteria</taxon>
        <taxon>Bacillati</taxon>
        <taxon>Bacillota</taxon>
        <taxon>Bacilli</taxon>
        <taxon>Bacillales</taxon>
        <taxon>Fictibacillaceae</taxon>
        <taxon>Fictibacillus</taxon>
    </lineage>
</organism>